<evidence type="ECO:0000313" key="2">
    <source>
        <dbReference type="Proteomes" id="UP000886998"/>
    </source>
</evidence>
<dbReference type="EMBL" id="BMAV01014551">
    <property type="protein sequence ID" value="GFY62998.1"/>
    <property type="molecule type" value="Genomic_DNA"/>
</dbReference>
<sequence>MGFPRSLAPKSPTYPLPVNNFFFGTTTDFEAPQTTNNIPRKITFVVPPYQYELSKKTTWGPFCGQPSVCFTAEGRTSFATPRTPGYSTTIDATILETKTLSQKNMKMMQITTPPNPTKITRFLREAHVLGYSDASGAAYGTVVYITVSQKRWYPPQPSSLAENLVSHQLRSSPFLAELSACLLLAQLVEKVSPSLQVPLC</sequence>
<comment type="caution">
    <text evidence="1">The sequence shown here is derived from an EMBL/GenBank/DDBJ whole genome shotgun (WGS) entry which is preliminary data.</text>
</comment>
<gene>
    <name evidence="1" type="ORF">TNIN_238461</name>
</gene>
<protein>
    <submittedName>
        <fullName evidence="1">Uncharacterized protein</fullName>
    </submittedName>
</protein>
<reference evidence="1" key="1">
    <citation type="submission" date="2020-08" db="EMBL/GenBank/DDBJ databases">
        <title>Multicomponent nature underlies the extraordinary mechanical properties of spider dragline silk.</title>
        <authorList>
            <person name="Kono N."/>
            <person name="Nakamura H."/>
            <person name="Mori M."/>
            <person name="Yoshida Y."/>
            <person name="Ohtoshi R."/>
            <person name="Malay A.D."/>
            <person name="Moran D.A.P."/>
            <person name="Tomita M."/>
            <person name="Numata K."/>
            <person name="Arakawa K."/>
        </authorList>
    </citation>
    <scope>NUCLEOTIDE SEQUENCE</scope>
</reference>
<keyword evidence="2" id="KW-1185">Reference proteome</keyword>
<organism evidence="1 2">
    <name type="scientific">Trichonephila inaurata madagascariensis</name>
    <dbReference type="NCBI Taxonomy" id="2747483"/>
    <lineage>
        <taxon>Eukaryota</taxon>
        <taxon>Metazoa</taxon>
        <taxon>Ecdysozoa</taxon>
        <taxon>Arthropoda</taxon>
        <taxon>Chelicerata</taxon>
        <taxon>Arachnida</taxon>
        <taxon>Araneae</taxon>
        <taxon>Araneomorphae</taxon>
        <taxon>Entelegynae</taxon>
        <taxon>Araneoidea</taxon>
        <taxon>Nephilidae</taxon>
        <taxon>Trichonephila</taxon>
        <taxon>Trichonephila inaurata</taxon>
    </lineage>
</organism>
<evidence type="ECO:0000313" key="1">
    <source>
        <dbReference type="EMBL" id="GFY62998.1"/>
    </source>
</evidence>
<dbReference type="Proteomes" id="UP000886998">
    <property type="component" value="Unassembled WGS sequence"/>
</dbReference>
<accession>A0A8X6Y2G9</accession>
<dbReference type="AlphaFoldDB" id="A0A8X6Y2G9"/>
<name>A0A8X6Y2G9_9ARAC</name>
<proteinExistence type="predicted"/>